<reference evidence="3" key="1">
    <citation type="submission" date="2023-07" db="EMBL/GenBank/DDBJ databases">
        <title>30 novel species of actinomycetes from the DSMZ collection.</title>
        <authorList>
            <person name="Nouioui I."/>
        </authorList>
    </citation>
    <scope>NUCLEOTIDE SEQUENCE [LARGE SCALE GENOMIC DNA]</scope>
    <source>
        <strain evidence="3">DSM 41699</strain>
    </source>
</reference>
<keyword evidence="1" id="KW-0472">Membrane</keyword>
<evidence type="ECO:0000313" key="3">
    <source>
        <dbReference type="Proteomes" id="UP001183809"/>
    </source>
</evidence>
<comment type="caution">
    <text evidence="2">The sequence shown here is derived from an EMBL/GenBank/DDBJ whole genome shotgun (WGS) entry which is preliminary data.</text>
</comment>
<feature type="non-terminal residue" evidence="2">
    <location>
        <position position="125"/>
    </location>
</feature>
<feature type="transmembrane region" description="Helical" evidence="1">
    <location>
        <begin position="12"/>
        <end position="34"/>
    </location>
</feature>
<gene>
    <name evidence="2" type="ORF">RM764_46085</name>
</gene>
<evidence type="ECO:0008006" key="4">
    <source>
        <dbReference type="Google" id="ProtNLM"/>
    </source>
</evidence>
<dbReference type="Proteomes" id="UP001183809">
    <property type="component" value="Unassembled WGS sequence"/>
</dbReference>
<keyword evidence="3" id="KW-1185">Reference proteome</keyword>
<accession>A0ABU2UAY0</accession>
<dbReference type="RefSeq" id="WP_311701630.1">
    <property type="nucleotide sequence ID" value="NZ_JAVREY010000197.1"/>
</dbReference>
<evidence type="ECO:0000256" key="1">
    <source>
        <dbReference type="SAM" id="Phobius"/>
    </source>
</evidence>
<proteinExistence type="predicted"/>
<name>A0ABU2UAY0_9ACTN</name>
<keyword evidence="1" id="KW-1133">Transmembrane helix</keyword>
<dbReference type="EMBL" id="JAVREY010000197">
    <property type="protein sequence ID" value="MDT0470191.1"/>
    <property type="molecule type" value="Genomic_DNA"/>
</dbReference>
<keyword evidence="1" id="KW-0812">Transmembrane</keyword>
<sequence>MTMAGQWYESGTLWTALGVAVAALGLAVSAWATLRANNPKRRLTYRLVSATPLVAPQGPVRDGLIVSRDGATLTDPHVLQIELGAVPMRVLRWGDSRGFGICMAGRVSTFGGESFAVGWTLDEGG</sequence>
<evidence type="ECO:0000313" key="2">
    <source>
        <dbReference type="EMBL" id="MDT0470191.1"/>
    </source>
</evidence>
<protein>
    <recommendedName>
        <fullName evidence="4">DUF2550 family protein</fullName>
    </recommendedName>
</protein>
<organism evidence="2 3">
    <name type="scientific">Streptomyces gibsoniae</name>
    <dbReference type="NCBI Taxonomy" id="3075529"/>
    <lineage>
        <taxon>Bacteria</taxon>
        <taxon>Bacillati</taxon>
        <taxon>Actinomycetota</taxon>
        <taxon>Actinomycetes</taxon>
        <taxon>Kitasatosporales</taxon>
        <taxon>Streptomycetaceae</taxon>
        <taxon>Streptomyces</taxon>
    </lineage>
</organism>